<comment type="subcellular location">
    <subcellularLocation>
        <location evidence="8">Cytoplasm</location>
    </subcellularLocation>
</comment>
<feature type="active site" description="Nucleophile; methyl group acceptor" evidence="8">
    <location>
        <position position="143"/>
    </location>
</feature>
<comment type="similarity">
    <text evidence="8">Belongs to the MGMT family.</text>
</comment>
<comment type="miscellaneous">
    <text evidence="8">This enzyme catalyzes only one turnover and therefore is not strictly catalytic. According to one definition, an enzyme is a biocatalyst that acts repeatedly and over many reaction cycles.</text>
</comment>
<reference evidence="11 12" key="1">
    <citation type="journal article" date="2019" name="Sci. Rep.">
        <title>Sulfobacillus thermotolerans: new insights into resistance and metabolic capacities of acidophilic chemolithotrophs.</title>
        <authorList>
            <person name="Panyushkina A.E."/>
            <person name="Babenko V.V."/>
            <person name="Nikitina A.S."/>
            <person name="Selezneva O.V."/>
            <person name="Tsaplina I.A."/>
            <person name="Letarova M.A."/>
            <person name="Kostryukova E.S."/>
            <person name="Letarov A.V."/>
        </authorList>
    </citation>
    <scope>NUCLEOTIDE SEQUENCE [LARGE SCALE GENOMIC DNA]</scope>
    <source>
        <strain evidence="11 12">Kr1</strain>
    </source>
</reference>
<dbReference type="PROSITE" id="PS00374">
    <property type="entry name" value="MGMT"/>
    <property type="match status" value="1"/>
</dbReference>
<evidence type="ECO:0000256" key="4">
    <source>
        <dbReference type="ARBA" id="ARBA00022679"/>
    </source>
</evidence>
<keyword evidence="4 8" id="KW-0808">Transferase</keyword>
<dbReference type="NCBIfam" id="TIGR00589">
    <property type="entry name" value="ogt"/>
    <property type="match status" value="1"/>
</dbReference>
<dbReference type="PANTHER" id="PTHR10815:SF12">
    <property type="entry name" value="METHYLATED-DNA--PROTEIN-CYSTEINE METHYLTRANSFERASE, INDUCIBLE"/>
    <property type="match status" value="1"/>
</dbReference>
<keyword evidence="6 8" id="KW-0234">DNA repair</keyword>
<dbReference type="InterPro" id="IPR036388">
    <property type="entry name" value="WH-like_DNA-bd_sf"/>
</dbReference>
<keyword evidence="3 8" id="KW-0489">Methyltransferase</keyword>
<sequence length="180" mass="19866">MAKHVVQEAVYWDRLDQGDWSLYLAATESGLCAITLPYDTLATLEQWIGAHIPGAVLEHNVIALAPYTTQLQEYFNGQRQHFTCAVDMRGTTFQRRVWNALRDIPFGTVQSYSDIAARIGRPQAVRAVGAANRANPVPIVVPCHRVIGKNGTLTGYRGGLEVKAHLLELEGIAVSLDARR</sequence>
<dbReference type="SUPFAM" id="SSF53155">
    <property type="entry name" value="Methylated DNA-protein cysteine methyltransferase domain"/>
    <property type="match status" value="1"/>
</dbReference>
<evidence type="ECO:0000256" key="5">
    <source>
        <dbReference type="ARBA" id="ARBA00022763"/>
    </source>
</evidence>
<dbReference type="Proteomes" id="UP000325292">
    <property type="component" value="Chromosome"/>
</dbReference>
<evidence type="ECO:0000256" key="8">
    <source>
        <dbReference type="HAMAP-Rule" id="MF_00772"/>
    </source>
</evidence>
<evidence type="ECO:0000259" key="10">
    <source>
        <dbReference type="Pfam" id="PF02870"/>
    </source>
</evidence>
<evidence type="ECO:0000259" key="9">
    <source>
        <dbReference type="Pfam" id="PF01035"/>
    </source>
</evidence>
<keyword evidence="12" id="KW-1185">Reference proteome</keyword>
<organism evidence="11 12">
    <name type="scientific">Sulfobacillus thermotolerans</name>
    <dbReference type="NCBI Taxonomy" id="338644"/>
    <lineage>
        <taxon>Bacteria</taxon>
        <taxon>Bacillati</taxon>
        <taxon>Bacillota</taxon>
        <taxon>Clostridia</taxon>
        <taxon>Eubacteriales</taxon>
        <taxon>Clostridiales Family XVII. Incertae Sedis</taxon>
        <taxon>Sulfobacillus</taxon>
    </lineage>
</organism>
<dbReference type="InterPro" id="IPR023546">
    <property type="entry name" value="MGMT"/>
</dbReference>
<dbReference type="CDD" id="cd06445">
    <property type="entry name" value="ATase"/>
    <property type="match status" value="1"/>
</dbReference>
<evidence type="ECO:0000256" key="3">
    <source>
        <dbReference type="ARBA" id="ARBA00022603"/>
    </source>
</evidence>
<keyword evidence="2 8" id="KW-0963">Cytoplasm</keyword>
<dbReference type="InterPro" id="IPR036631">
    <property type="entry name" value="MGMT_N_sf"/>
</dbReference>
<dbReference type="InterPro" id="IPR036217">
    <property type="entry name" value="MethylDNA_cys_MeTrfase_DNAb"/>
</dbReference>
<feature type="domain" description="Methylguanine DNA methyltransferase ribonuclease-like" evidence="10">
    <location>
        <begin position="18"/>
        <end position="87"/>
    </location>
</feature>
<evidence type="ECO:0000313" key="11">
    <source>
        <dbReference type="EMBL" id="AUW94283.1"/>
    </source>
</evidence>
<gene>
    <name evidence="11" type="ORF">BXT84_10320</name>
</gene>
<protein>
    <recommendedName>
        <fullName evidence="8">Methylated-DNA--protein-cysteine methyltransferase</fullName>
        <ecNumber evidence="8">2.1.1.63</ecNumber>
    </recommendedName>
    <alternativeName>
        <fullName evidence="8">6-O-methylguanine-DNA methyltransferase</fullName>
        <shortName evidence="8">MGMT</shortName>
    </alternativeName>
    <alternativeName>
        <fullName evidence="8">O-6-methylguanine-DNA-alkyltransferase</fullName>
    </alternativeName>
</protein>
<evidence type="ECO:0000313" key="12">
    <source>
        <dbReference type="Proteomes" id="UP000325292"/>
    </source>
</evidence>
<evidence type="ECO:0000256" key="2">
    <source>
        <dbReference type="ARBA" id="ARBA00022490"/>
    </source>
</evidence>
<proteinExistence type="inferred from homology"/>
<comment type="function">
    <text evidence="8">Involved in the cellular defense against the biological effects of O6-methylguanine (O6-MeG) and O4-methylthymine (O4-MeT) in DNA. Repairs the methylated nucleobase in DNA by stoichiometrically transferring the methyl group to a cysteine residue in the enzyme. This is a suicide reaction: the enzyme is irreversibly inactivated.</text>
</comment>
<keyword evidence="5 8" id="KW-0227">DNA damage</keyword>
<dbReference type="HAMAP" id="MF_00772">
    <property type="entry name" value="OGT"/>
    <property type="match status" value="1"/>
</dbReference>
<accession>A0ABM6RS80</accession>
<name>A0ABM6RS80_9FIRM</name>
<dbReference type="InterPro" id="IPR014048">
    <property type="entry name" value="MethylDNA_cys_MeTrfase_DNA-bd"/>
</dbReference>
<dbReference type="SUPFAM" id="SSF46767">
    <property type="entry name" value="Methylated DNA-protein cysteine methyltransferase, C-terminal domain"/>
    <property type="match status" value="1"/>
</dbReference>
<evidence type="ECO:0000256" key="1">
    <source>
        <dbReference type="ARBA" id="ARBA00001286"/>
    </source>
</evidence>
<dbReference type="EC" id="2.1.1.63" evidence="8"/>
<dbReference type="PANTHER" id="PTHR10815">
    <property type="entry name" value="METHYLATED-DNA--PROTEIN-CYSTEINE METHYLTRANSFERASE"/>
    <property type="match status" value="1"/>
</dbReference>
<dbReference type="InterPro" id="IPR008332">
    <property type="entry name" value="MethylG_MeTrfase_N"/>
</dbReference>
<evidence type="ECO:0000256" key="6">
    <source>
        <dbReference type="ARBA" id="ARBA00023204"/>
    </source>
</evidence>
<dbReference type="Pfam" id="PF02870">
    <property type="entry name" value="Methyltransf_1N"/>
    <property type="match status" value="1"/>
</dbReference>
<dbReference type="Gene3D" id="1.10.10.10">
    <property type="entry name" value="Winged helix-like DNA-binding domain superfamily/Winged helix DNA-binding domain"/>
    <property type="match status" value="1"/>
</dbReference>
<comment type="catalytic activity">
    <reaction evidence="1 8">
        <text>a 4-O-methyl-thymidine in DNA + L-cysteinyl-[protein] = a thymidine in DNA + S-methyl-L-cysteinyl-[protein]</text>
        <dbReference type="Rhea" id="RHEA:53428"/>
        <dbReference type="Rhea" id="RHEA-COMP:10131"/>
        <dbReference type="Rhea" id="RHEA-COMP:10132"/>
        <dbReference type="Rhea" id="RHEA-COMP:13555"/>
        <dbReference type="Rhea" id="RHEA-COMP:13556"/>
        <dbReference type="ChEBI" id="CHEBI:29950"/>
        <dbReference type="ChEBI" id="CHEBI:82612"/>
        <dbReference type="ChEBI" id="CHEBI:137386"/>
        <dbReference type="ChEBI" id="CHEBI:137387"/>
        <dbReference type="EC" id="2.1.1.63"/>
    </reaction>
</comment>
<dbReference type="Pfam" id="PF01035">
    <property type="entry name" value="DNA_binding_1"/>
    <property type="match status" value="1"/>
</dbReference>
<dbReference type="Gene3D" id="3.30.160.70">
    <property type="entry name" value="Methylated DNA-protein cysteine methyltransferase domain"/>
    <property type="match status" value="1"/>
</dbReference>
<comment type="catalytic activity">
    <reaction evidence="7 8">
        <text>a 6-O-methyl-2'-deoxyguanosine in DNA + L-cysteinyl-[protein] = S-methyl-L-cysteinyl-[protein] + a 2'-deoxyguanosine in DNA</text>
        <dbReference type="Rhea" id="RHEA:24000"/>
        <dbReference type="Rhea" id="RHEA-COMP:10131"/>
        <dbReference type="Rhea" id="RHEA-COMP:10132"/>
        <dbReference type="Rhea" id="RHEA-COMP:11367"/>
        <dbReference type="Rhea" id="RHEA-COMP:11368"/>
        <dbReference type="ChEBI" id="CHEBI:29950"/>
        <dbReference type="ChEBI" id="CHEBI:82612"/>
        <dbReference type="ChEBI" id="CHEBI:85445"/>
        <dbReference type="ChEBI" id="CHEBI:85448"/>
        <dbReference type="EC" id="2.1.1.63"/>
    </reaction>
</comment>
<dbReference type="EMBL" id="CP019454">
    <property type="protein sequence ID" value="AUW94283.1"/>
    <property type="molecule type" value="Genomic_DNA"/>
</dbReference>
<evidence type="ECO:0000256" key="7">
    <source>
        <dbReference type="ARBA" id="ARBA00049348"/>
    </source>
</evidence>
<dbReference type="InterPro" id="IPR001497">
    <property type="entry name" value="MethylDNA_cys_MeTrfase_AS"/>
</dbReference>
<feature type="domain" description="Methylated-DNA-[protein]-cysteine S-methyltransferase DNA binding" evidence="9">
    <location>
        <begin position="93"/>
        <end position="172"/>
    </location>
</feature>